<dbReference type="PANTHER" id="PTHR35848">
    <property type="entry name" value="OXALATE-BINDING PROTEIN"/>
    <property type="match status" value="1"/>
</dbReference>
<keyword evidence="5" id="KW-1185">Reference proteome</keyword>
<dbReference type="CDD" id="cd02209">
    <property type="entry name" value="cupin_XRE_C"/>
    <property type="match status" value="1"/>
</dbReference>
<keyword evidence="2" id="KW-0732">Signal</keyword>
<gene>
    <name evidence="4" type="ORF">EI77_04418</name>
</gene>
<dbReference type="GO" id="GO:0046872">
    <property type="term" value="F:metal ion binding"/>
    <property type="evidence" value="ECO:0007669"/>
    <property type="project" value="UniProtKB-KW"/>
</dbReference>
<organism evidence="4 5">
    <name type="scientific">Prosthecobacter fusiformis</name>
    <dbReference type="NCBI Taxonomy" id="48464"/>
    <lineage>
        <taxon>Bacteria</taxon>
        <taxon>Pseudomonadati</taxon>
        <taxon>Verrucomicrobiota</taxon>
        <taxon>Verrucomicrobiia</taxon>
        <taxon>Verrucomicrobiales</taxon>
        <taxon>Verrucomicrobiaceae</taxon>
        <taxon>Prosthecobacter</taxon>
    </lineage>
</organism>
<dbReference type="InterPro" id="IPR011051">
    <property type="entry name" value="RmlC_Cupin_sf"/>
</dbReference>
<dbReference type="AlphaFoldDB" id="A0A4R7RJ22"/>
<dbReference type="EMBL" id="SOCA01000014">
    <property type="protein sequence ID" value="TDU63209.1"/>
    <property type="molecule type" value="Genomic_DNA"/>
</dbReference>
<dbReference type="RefSeq" id="WP_133797388.1">
    <property type="nucleotide sequence ID" value="NZ_SOCA01000014.1"/>
</dbReference>
<dbReference type="InterPro" id="IPR013096">
    <property type="entry name" value="Cupin_2"/>
</dbReference>
<dbReference type="Proteomes" id="UP000295662">
    <property type="component" value="Unassembled WGS sequence"/>
</dbReference>
<reference evidence="4 5" key="1">
    <citation type="submission" date="2019-03" db="EMBL/GenBank/DDBJ databases">
        <title>Genomic Encyclopedia of Archaeal and Bacterial Type Strains, Phase II (KMG-II): from individual species to whole genera.</title>
        <authorList>
            <person name="Goeker M."/>
        </authorList>
    </citation>
    <scope>NUCLEOTIDE SEQUENCE [LARGE SCALE GENOMIC DNA]</scope>
    <source>
        <strain evidence="4 5">ATCC 25309</strain>
    </source>
</reference>
<keyword evidence="1" id="KW-0479">Metal-binding</keyword>
<evidence type="ECO:0000313" key="4">
    <source>
        <dbReference type="EMBL" id="TDU63209.1"/>
    </source>
</evidence>
<dbReference type="Gene3D" id="2.60.120.10">
    <property type="entry name" value="Jelly Rolls"/>
    <property type="match status" value="1"/>
</dbReference>
<feature type="chain" id="PRO_5020569249" evidence="2">
    <location>
        <begin position="25"/>
        <end position="161"/>
    </location>
</feature>
<accession>A0A4R7RJ22</accession>
<dbReference type="OrthoDB" id="9792093at2"/>
<sequence length="161" mass="17679">MKFNRSFAVLLVPLCLAFGLFALAQDSDDRARPAIMGSTIFDWTLLPVKVSEKGESRRVLRAPTATLDELECHVTTLNPGQEAHPPHQHPDEELIIVKEGTVESLVNGELKIVGPGSVIFQAANQMHSIRNAGDTPATYHVIKWNSPGMLSLKKAAKKMQK</sequence>
<dbReference type="InterPro" id="IPR014710">
    <property type="entry name" value="RmlC-like_jellyroll"/>
</dbReference>
<dbReference type="Pfam" id="PF07883">
    <property type="entry name" value="Cupin_2"/>
    <property type="match status" value="1"/>
</dbReference>
<feature type="domain" description="Cupin type-2" evidence="3">
    <location>
        <begin position="74"/>
        <end position="142"/>
    </location>
</feature>
<dbReference type="PANTHER" id="PTHR35848:SF6">
    <property type="entry name" value="CUPIN TYPE-2 DOMAIN-CONTAINING PROTEIN"/>
    <property type="match status" value="1"/>
</dbReference>
<evidence type="ECO:0000313" key="5">
    <source>
        <dbReference type="Proteomes" id="UP000295662"/>
    </source>
</evidence>
<evidence type="ECO:0000256" key="1">
    <source>
        <dbReference type="ARBA" id="ARBA00022723"/>
    </source>
</evidence>
<comment type="caution">
    <text evidence="4">The sequence shown here is derived from an EMBL/GenBank/DDBJ whole genome shotgun (WGS) entry which is preliminary data.</text>
</comment>
<protein>
    <submittedName>
        <fullName evidence="4">Cupin domain-containing protein</fullName>
    </submittedName>
</protein>
<dbReference type="InterPro" id="IPR051610">
    <property type="entry name" value="GPI/OXD"/>
</dbReference>
<evidence type="ECO:0000259" key="3">
    <source>
        <dbReference type="Pfam" id="PF07883"/>
    </source>
</evidence>
<feature type="signal peptide" evidence="2">
    <location>
        <begin position="1"/>
        <end position="24"/>
    </location>
</feature>
<evidence type="ECO:0000256" key="2">
    <source>
        <dbReference type="SAM" id="SignalP"/>
    </source>
</evidence>
<name>A0A4R7RJ22_9BACT</name>
<dbReference type="SUPFAM" id="SSF51182">
    <property type="entry name" value="RmlC-like cupins"/>
    <property type="match status" value="1"/>
</dbReference>
<proteinExistence type="predicted"/>